<feature type="transmembrane region" description="Helical" evidence="6">
    <location>
        <begin position="65"/>
        <end position="88"/>
    </location>
</feature>
<evidence type="ECO:0000256" key="2">
    <source>
        <dbReference type="ARBA" id="ARBA00009877"/>
    </source>
</evidence>
<comment type="similarity">
    <text evidence="2">Belongs to the OXA1/ALB3/YidC family.</text>
</comment>
<keyword evidence="8" id="KW-1185">Reference proteome</keyword>
<evidence type="ECO:0000256" key="1">
    <source>
        <dbReference type="ARBA" id="ARBA00004141"/>
    </source>
</evidence>
<evidence type="ECO:0000256" key="3">
    <source>
        <dbReference type="ARBA" id="ARBA00022692"/>
    </source>
</evidence>
<evidence type="ECO:0000313" key="7">
    <source>
        <dbReference type="EMBL" id="KIW18619.1"/>
    </source>
</evidence>
<dbReference type="RefSeq" id="XP_016238835.1">
    <property type="nucleotide sequence ID" value="XM_016377265.1"/>
</dbReference>
<accession>A0A0D2C4V7</accession>
<dbReference type="GO" id="GO:0032977">
    <property type="term" value="F:membrane insertase activity"/>
    <property type="evidence" value="ECO:0007669"/>
    <property type="project" value="InterPro"/>
</dbReference>
<dbReference type="GeneID" id="27329991"/>
<dbReference type="GO" id="GO:0005743">
    <property type="term" value="C:mitochondrial inner membrane"/>
    <property type="evidence" value="ECO:0007669"/>
    <property type="project" value="TreeGrafter"/>
</dbReference>
<dbReference type="InterPro" id="IPR001708">
    <property type="entry name" value="YidC/ALB3/OXA1/COX18"/>
</dbReference>
<name>A0A0D2C4V7_9EURO</name>
<evidence type="ECO:0000256" key="6">
    <source>
        <dbReference type="SAM" id="Phobius"/>
    </source>
</evidence>
<comment type="subcellular location">
    <subcellularLocation>
        <location evidence="1">Membrane</location>
        <topology evidence="1">Multi-pass membrane protein</topology>
    </subcellularLocation>
</comment>
<dbReference type="GO" id="GO:0032979">
    <property type="term" value="P:protein insertion into mitochondrial inner membrane from matrix"/>
    <property type="evidence" value="ECO:0007669"/>
    <property type="project" value="TreeGrafter"/>
</dbReference>
<dbReference type="EMBL" id="KN847493">
    <property type="protein sequence ID" value="KIW18619.1"/>
    <property type="molecule type" value="Genomic_DNA"/>
</dbReference>
<feature type="transmembrane region" description="Helical" evidence="6">
    <location>
        <begin position="266"/>
        <end position="287"/>
    </location>
</feature>
<proteinExistence type="inferred from homology"/>
<evidence type="ECO:0008006" key="9">
    <source>
        <dbReference type="Google" id="ProtNLM"/>
    </source>
</evidence>
<keyword evidence="5 6" id="KW-0472">Membrane</keyword>
<keyword evidence="4 6" id="KW-1133">Transmembrane helix</keyword>
<dbReference type="PANTHER" id="PTHR12428">
    <property type="entry name" value="OXA1"/>
    <property type="match status" value="1"/>
</dbReference>
<reference evidence="7 8" key="1">
    <citation type="submission" date="2015-01" db="EMBL/GenBank/DDBJ databases">
        <title>The Genome Sequence of Exophiala spinifera CBS89968.</title>
        <authorList>
            <consortium name="The Broad Institute Genomics Platform"/>
            <person name="Cuomo C."/>
            <person name="de Hoog S."/>
            <person name="Gorbushina A."/>
            <person name="Stielow B."/>
            <person name="Teixiera M."/>
            <person name="Abouelleil A."/>
            <person name="Chapman S.B."/>
            <person name="Priest M."/>
            <person name="Young S.K."/>
            <person name="Wortman J."/>
            <person name="Nusbaum C."/>
            <person name="Birren B."/>
        </authorList>
    </citation>
    <scope>NUCLEOTIDE SEQUENCE [LARGE SCALE GENOMIC DNA]</scope>
    <source>
        <strain evidence="7 8">CBS 89968</strain>
    </source>
</reference>
<dbReference type="STRING" id="91928.A0A0D2C4V7"/>
<dbReference type="OrthoDB" id="2148490at2759"/>
<dbReference type="PANTHER" id="PTHR12428:SF65">
    <property type="entry name" value="CYTOCHROME C OXIDASE ASSEMBLY PROTEIN COX18, MITOCHONDRIAL"/>
    <property type="match status" value="1"/>
</dbReference>
<dbReference type="VEuPathDB" id="FungiDB:PV08_02908"/>
<sequence length="343" mass="38976">MSLRHPVRCLPSSSLRYRARSSPRHCGLQALSPRQFHASRPNYLLAEVLQLSEATFQQVHSLSGLSWGLSIPLTAVVFRLAWLPILYVTNKANKQEQKVAGVLKGWRRAYQDRARMKNPHGTEQSAKLAESWVQAHLRTKLKEIKQNTPYMSWQARLALQFSFLPIWFINAQVIRNMAGDDRTLLSLFTKSGEEAQTSVIHTEPGLANESFLWLPDLVQFDHTWVLPLTFAALSGASVWQMLGKDIKQRQSKIVGMDQGWTRTREVWILMVSQLFAASPFIFGYLIIRGEMPSAVVLYMIGSVGMQMAQRPFVRYVLGINKSMEVLETRVPALKGQKEAPRNT</sequence>
<keyword evidence="3 6" id="KW-0812">Transmembrane</keyword>
<organism evidence="7 8">
    <name type="scientific">Exophiala spinifera</name>
    <dbReference type="NCBI Taxonomy" id="91928"/>
    <lineage>
        <taxon>Eukaryota</taxon>
        <taxon>Fungi</taxon>
        <taxon>Dikarya</taxon>
        <taxon>Ascomycota</taxon>
        <taxon>Pezizomycotina</taxon>
        <taxon>Eurotiomycetes</taxon>
        <taxon>Chaetothyriomycetidae</taxon>
        <taxon>Chaetothyriales</taxon>
        <taxon>Herpotrichiellaceae</taxon>
        <taxon>Exophiala</taxon>
    </lineage>
</organism>
<evidence type="ECO:0000256" key="4">
    <source>
        <dbReference type="ARBA" id="ARBA00022989"/>
    </source>
</evidence>
<evidence type="ECO:0000256" key="5">
    <source>
        <dbReference type="ARBA" id="ARBA00023136"/>
    </source>
</evidence>
<dbReference type="GO" id="GO:0033617">
    <property type="term" value="P:mitochondrial respiratory chain complex IV assembly"/>
    <property type="evidence" value="ECO:0007669"/>
    <property type="project" value="TreeGrafter"/>
</dbReference>
<evidence type="ECO:0000313" key="8">
    <source>
        <dbReference type="Proteomes" id="UP000053328"/>
    </source>
</evidence>
<protein>
    <recommendedName>
        <fullName evidence="9">YidC/Oxa1 family membrane protein insertase</fullName>
    </recommendedName>
</protein>
<dbReference type="AlphaFoldDB" id="A0A0D2C4V7"/>
<gene>
    <name evidence="7" type="ORF">PV08_02908</name>
</gene>
<dbReference type="Proteomes" id="UP000053328">
    <property type="component" value="Unassembled WGS sequence"/>
</dbReference>
<dbReference type="HOGENOM" id="CLU_029282_1_0_1"/>